<proteinExistence type="predicted"/>
<sequence>MSAPMTDYYAVLEVDPKATQQQIREAYKKAALKHHPDRVPSDSPERAARTKRFQQINDAYYTLSDPTRRRDYDSARTFHGFSSSFPSSSNEQSSQQQNQQGTGFAGTFPSGFPWSAFGFGGANANQEQEAEREQFSNEQFGNVFEEMLREEGMAEGDNAQPTGKFWALVGGLSGGAMGFIVANFPGAIAGAVAGNRLGAVRDARGKSVYQVFQELPQGDKAKLLSNLAAKVFAHAPSSNLAQHVPQTSTITVASNLQEPSPLTRYLRLRTNRRPLLNLHRALFPSLPAKSLQAHPDFKTATHRIAAWRKSSSQRALSPNLPRLFDTGSDEDGERYAGKRLERVLEAANVEGAIVVARWYGGVLLGPIRFVHIEGEDEERTKRIKVVDEERERARLAAELAERDSSIGMLRKLLADKTQSDVKSSQESSSAAPTTPVTPVKTPDYAKMPLEALKRLDKARDATIAFLLKQIDKAEQRESSPKSDPAPSAAANGADENG</sequence>
<name>A0ACC2ZCC9_9PEZI</name>
<evidence type="ECO:0000313" key="1">
    <source>
        <dbReference type="EMBL" id="KAJ9645369.1"/>
    </source>
</evidence>
<evidence type="ECO:0000313" key="2">
    <source>
        <dbReference type="Proteomes" id="UP001172680"/>
    </source>
</evidence>
<gene>
    <name evidence="1" type="ORF">H2199_003377</name>
</gene>
<dbReference type="Proteomes" id="UP001172680">
    <property type="component" value="Unassembled WGS sequence"/>
</dbReference>
<organism evidence="1 2">
    <name type="scientific">Coniosporium tulheliwenetii</name>
    <dbReference type="NCBI Taxonomy" id="3383036"/>
    <lineage>
        <taxon>Eukaryota</taxon>
        <taxon>Fungi</taxon>
        <taxon>Dikarya</taxon>
        <taxon>Ascomycota</taxon>
        <taxon>Pezizomycotina</taxon>
        <taxon>Dothideomycetes</taxon>
        <taxon>Dothideomycetes incertae sedis</taxon>
        <taxon>Coniosporium</taxon>
    </lineage>
</organism>
<comment type="caution">
    <text evidence="1">The sequence shown here is derived from an EMBL/GenBank/DDBJ whole genome shotgun (WGS) entry which is preliminary data.</text>
</comment>
<keyword evidence="2" id="KW-1185">Reference proteome</keyword>
<protein>
    <submittedName>
        <fullName evidence="1">Uncharacterized protein</fullName>
    </submittedName>
</protein>
<reference evidence="1" key="1">
    <citation type="submission" date="2022-10" db="EMBL/GenBank/DDBJ databases">
        <title>Culturing micro-colonial fungi from biological soil crusts in the Mojave desert and describing Neophaeococcomyces mojavensis, and introducing the new genera and species Taxawa tesnikishii.</title>
        <authorList>
            <person name="Kurbessoian T."/>
            <person name="Stajich J.E."/>
        </authorList>
    </citation>
    <scope>NUCLEOTIDE SEQUENCE</scope>
    <source>
        <strain evidence="1">JES_115</strain>
    </source>
</reference>
<accession>A0ACC2ZCC9</accession>
<dbReference type="EMBL" id="JAPDRP010000008">
    <property type="protein sequence ID" value="KAJ9645369.1"/>
    <property type="molecule type" value="Genomic_DNA"/>
</dbReference>